<dbReference type="EMBL" id="AP021906">
    <property type="protein sequence ID" value="BBP89034.1"/>
    <property type="molecule type" value="Genomic_DNA"/>
</dbReference>
<reference evidence="5 6" key="1">
    <citation type="submission" date="2019-12" db="EMBL/GenBank/DDBJ databases">
        <title>Full genome sequence of a Bacillus safensis strain isolated from commercially available natto in Indonesia.</title>
        <authorList>
            <person name="Yoshida M."/>
            <person name="Uomi M."/>
            <person name="Waturangi D."/>
            <person name="Ekaputri J.J."/>
            <person name="Setiamarga D.H.E."/>
        </authorList>
    </citation>
    <scope>NUCLEOTIDE SEQUENCE [LARGE SCALE GENOMIC DNA]</scope>
    <source>
        <strain evidence="5 6">IDN1</strain>
    </source>
</reference>
<dbReference type="GO" id="GO:0006541">
    <property type="term" value="P:glutamine metabolic process"/>
    <property type="evidence" value="ECO:0007669"/>
    <property type="project" value="InterPro"/>
</dbReference>
<accession>A0A5S9MA41</accession>
<proteinExistence type="inferred from homology"/>
<gene>
    <name evidence="5" type="ORF">BsIDN1_26520</name>
</gene>
<dbReference type="InterPro" id="IPR012338">
    <property type="entry name" value="Beta-lactam/transpept-like"/>
</dbReference>
<dbReference type="AlphaFoldDB" id="A0A5S9MA41"/>
<keyword evidence="3" id="KW-0378">Hydrolase</keyword>
<comment type="similarity">
    <text evidence="1">Belongs to the glutaminase family.</text>
</comment>
<organism evidence="5 6">
    <name type="scientific">Bacillus safensis</name>
    <dbReference type="NCBI Taxonomy" id="561879"/>
    <lineage>
        <taxon>Bacteria</taxon>
        <taxon>Bacillati</taxon>
        <taxon>Bacillota</taxon>
        <taxon>Bacilli</taxon>
        <taxon>Bacillales</taxon>
        <taxon>Bacillaceae</taxon>
        <taxon>Bacillus</taxon>
    </lineage>
</organism>
<dbReference type="EC" id="3.5.1.2" evidence="2"/>
<name>A0A5S9MA41_BACIA</name>
<evidence type="ECO:0000256" key="2">
    <source>
        <dbReference type="ARBA" id="ARBA00012918"/>
    </source>
</evidence>
<dbReference type="Gene3D" id="3.40.710.10">
    <property type="entry name" value="DD-peptidase/beta-lactamase superfamily"/>
    <property type="match status" value="1"/>
</dbReference>
<dbReference type="SUPFAM" id="SSF56601">
    <property type="entry name" value="beta-lactamase/transpeptidase-like"/>
    <property type="match status" value="1"/>
</dbReference>
<dbReference type="InterPro" id="IPR015868">
    <property type="entry name" value="Glutaminase"/>
</dbReference>
<dbReference type="Proteomes" id="UP000464658">
    <property type="component" value="Chromosome"/>
</dbReference>
<sequence>MIKSITYCKETAASEFETSMINRAMCYYMKQYHIIRGNVEEVMDVYTKQCAIMMNSLDLAKIACVFFH</sequence>
<evidence type="ECO:0000256" key="1">
    <source>
        <dbReference type="ARBA" id="ARBA00011076"/>
    </source>
</evidence>
<protein>
    <recommendedName>
        <fullName evidence="2">glutaminase</fullName>
        <ecNumber evidence="2">3.5.1.2</ecNumber>
    </recommendedName>
</protein>
<evidence type="ECO:0000256" key="3">
    <source>
        <dbReference type="ARBA" id="ARBA00022801"/>
    </source>
</evidence>
<evidence type="ECO:0000256" key="4">
    <source>
        <dbReference type="ARBA" id="ARBA00049534"/>
    </source>
</evidence>
<dbReference type="Pfam" id="PF04960">
    <property type="entry name" value="Glutaminase"/>
    <property type="match status" value="1"/>
</dbReference>
<dbReference type="Gene3D" id="1.10.1500.10">
    <property type="match status" value="1"/>
</dbReference>
<evidence type="ECO:0000313" key="5">
    <source>
        <dbReference type="EMBL" id="BBP89034.1"/>
    </source>
</evidence>
<evidence type="ECO:0000313" key="6">
    <source>
        <dbReference type="Proteomes" id="UP000464658"/>
    </source>
</evidence>
<comment type="catalytic activity">
    <reaction evidence="4">
        <text>L-glutamine + H2O = L-glutamate + NH4(+)</text>
        <dbReference type="Rhea" id="RHEA:15889"/>
        <dbReference type="ChEBI" id="CHEBI:15377"/>
        <dbReference type="ChEBI" id="CHEBI:28938"/>
        <dbReference type="ChEBI" id="CHEBI:29985"/>
        <dbReference type="ChEBI" id="CHEBI:58359"/>
        <dbReference type="EC" id="3.5.1.2"/>
    </reaction>
</comment>
<dbReference type="GO" id="GO:0004359">
    <property type="term" value="F:glutaminase activity"/>
    <property type="evidence" value="ECO:0007669"/>
    <property type="project" value="UniProtKB-EC"/>
</dbReference>